<reference evidence="2 3" key="1">
    <citation type="submission" date="2018-12" db="EMBL/GenBank/DDBJ databases">
        <title>Sequencing of bacterial isolates from soil warming experiment in Harvard Forest, Massachusetts, USA.</title>
        <authorList>
            <person name="Deangelis K."/>
        </authorList>
    </citation>
    <scope>NUCLEOTIDE SEQUENCE [LARGE SCALE GENOMIC DNA]</scope>
    <source>
        <strain evidence="2 3">EB153</strain>
    </source>
</reference>
<dbReference type="Proteomes" id="UP000269669">
    <property type="component" value="Unassembled WGS sequence"/>
</dbReference>
<proteinExistence type="predicted"/>
<name>A0A428MPA1_9BACT</name>
<evidence type="ECO:0000256" key="1">
    <source>
        <dbReference type="SAM" id="Phobius"/>
    </source>
</evidence>
<evidence type="ECO:0000313" key="2">
    <source>
        <dbReference type="EMBL" id="RSL18699.1"/>
    </source>
</evidence>
<feature type="transmembrane region" description="Helical" evidence="1">
    <location>
        <begin position="41"/>
        <end position="61"/>
    </location>
</feature>
<organism evidence="2 3">
    <name type="scientific">Edaphobacter aggregans</name>
    <dbReference type="NCBI Taxonomy" id="570835"/>
    <lineage>
        <taxon>Bacteria</taxon>
        <taxon>Pseudomonadati</taxon>
        <taxon>Acidobacteriota</taxon>
        <taxon>Terriglobia</taxon>
        <taxon>Terriglobales</taxon>
        <taxon>Acidobacteriaceae</taxon>
        <taxon>Edaphobacter</taxon>
    </lineage>
</organism>
<evidence type="ECO:0000313" key="3">
    <source>
        <dbReference type="Proteomes" id="UP000269669"/>
    </source>
</evidence>
<dbReference type="AlphaFoldDB" id="A0A428MPA1"/>
<accession>A0A428MPA1</accession>
<protein>
    <submittedName>
        <fullName evidence="2">Uncharacterized protein</fullName>
    </submittedName>
</protein>
<sequence length="203" mass="22793">MGMWLDGSGERLNQEEFEVEVTNQSVSVRLTTSRKSPHGRFYWAAFFVALWIAGLCLLVFANGKHGEPGMWHDFATNPLNSSGFIAPLLILLCCSALLVLISWRYVVMAYPSNETFYCDRSTLTISKVRWLDIHNKDWRTRSYPLRQITGLKYRSVATAKGGAVYGLRFEVEGRSERVLPGLGTHDAGKILKAVKSFGANVNE</sequence>
<feature type="transmembrane region" description="Helical" evidence="1">
    <location>
        <begin position="81"/>
        <end position="103"/>
    </location>
</feature>
<keyword evidence="3" id="KW-1185">Reference proteome</keyword>
<keyword evidence="1" id="KW-0472">Membrane</keyword>
<comment type="caution">
    <text evidence="2">The sequence shown here is derived from an EMBL/GenBank/DDBJ whole genome shotgun (WGS) entry which is preliminary data.</text>
</comment>
<keyword evidence="1" id="KW-0812">Transmembrane</keyword>
<dbReference type="EMBL" id="RSDW01000001">
    <property type="protein sequence ID" value="RSL18699.1"/>
    <property type="molecule type" value="Genomic_DNA"/>
</dbReference>
<keyword evidence="1" id="KW-1133">Transmembrane helix</keyword>
<gene>
    <name evidence="2" type="ORF">EDE15_4298</name>
</gene>